<reference evidence="5" key="1">
    <citation type="journal article" date="2021" name="Open Biol.">
        <title>Shared evolutionary footprints suggest mitochondrial oxidative damage underlies multiple complex I losses in fungi.</title>
        <authorList>
            <person name="Schikora-Tamarit M.A."/>
            <person name="Marcet-Houben M."/>
            <person name="Nosek J."/>
            <person name="Gabaldon T."/>
        </authorList>
    </citation>
    <scope>NUCLEOTIDE SEQUENCE</scope>
    <source>
        <strain evidence="5">CBS2887</strain>
    </source>
</reference>
<dbReference type="InterPro" id="IPR036249">
    <property type="entry name" value="Thioredoxin-like_sf"/>
</dbReference>
<dbReference type="AlphaFoldDB" id="A0A9P8Q2R7"/>
<dbReference type="Pfam" id="PF00043">
    <property type="entry name" value="GST_C"/>
    <property type="match status" value="1"/>
</dbReference>
<dbReference type="EMBL" id="JAEUBG010003954">
    <property type="protein sequence ID" value="KAH3682080.1"/>
    <property type="molecule type" value="Genomic_DNA"/>
</dbReference>
<protein>
    <recommendedName>
        <fullName evidence="7">Glutathione transferase</fullName>
    </recommendedName>
</protein>
<reference evidence="5" key="2">
    <citation type="submission" date="2021-01" db="EMBL/GenBank/DDBJ databases">
        <authorList>
            <person name="Schikora-Tamarit M.A."/>
        </authorList>
    </citation>
    <scope>NUCLEOTIDE SEQUENCE</scope>
    <source>
        <strain evidence="5">CBS2887</strain>
    </source>
</reference>
<dbReference type="SFLD" id="SFLDG00358">
    <property type="entry name" value="Main_(cytGST)"/>
    <property type="match status" value="1"/>
</dbReference>
<evidence type="ECO:0008006" key="7">
    <source>
        <dbReference type="Google" id="ProtNLM"/>
    </source>
</evidence>
<organism evidence="5 6">
    <name type="scientific">Wickerhamomyces pijperi</name>
    <name type="common">Yeast</name>
    <name type="synonym">Pichia pijperi</name>
    <dbReference type="NCBI Taxonomy" id="599730"/>
    <lineage>
        <taxon>Eukaryota</taxon>
        <taxon>Fungi</taxon>
        <taxon>Dikarya</taxon>
        <taxon>Ascomycota</taxon>
        <taxon>Saccharomycotina</taxon>
        <taxon>Saccharomycetes</taxon>
        <taxon>Phaffomycetales</taxon>
        <taxon>Wickerhamomycetaceae</taxon>
        <taxon>Wickerhamomyces</taxon>
    </lineage>
</organism>
<comment type="caution">
    <text evidence="5">The sequence shown here is derived from an EMBL/GenBank/DDBJ whole genome shotgun (WGS) entry which is preliminary data.</text>
</comment>
<feature type="domain" description="GST C-terminal" evidence="4">
    <location>
        <begin position="85"/>
        <end position="226"/>
    </location>
</feature>
<comment type="similarity">
    <text evidence="1 2">Belongs to the GST superfamily.</text>
</comment>
<dbReference type="InterPro" id="IPR036282">
    <property type="entry name" value="Glutathione-S-Trfase_C_sf"/>
</dbReference>
<keyword evidence="6" id="KW-1185">Reference proteome</keyword>
<dbReference type="SUPFAM" id="SSF52833">
    <property type="entry name" value="Thioredoxin-like"/>
    <property type="match status" value="1"/>
</dbReference>
<accession>A0A9P8Q2R7</accession>
<dbReference type="InterPro" id="IPR040079">
    <property type="entry name" value="Glutathione_S-Trfase"/>
</dbReference>
<dbReference type="Pfam" id="PF02798">
    <property type="entry name" value="GST_N"/>
    <property type="match status" value="1"/>
</dbReference>
<gene>
    <name evidence="5" type="ORF">WICPIJ_006949</name>
</gene>
<evidence type="ECO:0000313" key="6">
    <source>
        <dbReference type="Proteomes" id="UP000774326"/>
    </source>
</evidence>
<dbReference type="OrthoDB" id="422574at2759"/>
<dbReference type="PROSITE" id="PS50405">
    <property type="entry name" value="GST_CTER"/>
    <property type="match status" value="1"/>
</dbReference>
<evidence type="ECO:0000259" key="4">
    <source>
        <dbReference type="PROSITE" id="PS50405"/>
    </source>
</evidence>
<dbReference type="PANTHER" id="PTHR44051">
    <property type="entry name" value="GLUTATHIONE S-TRANSFERASE-RELATED"/>
    <property type="match status" value="1"/>
</dbReference>
<name>A0A9P8Q2R7_WICPI</name>
<dbReference type="PANTHER" id="PTHR44051:SF8">
    <property type="entry name" value="GLUTATHIONE S-TRANSFERASE GSTA"/>
    <property type="match status" value="1"/>
</dbReference>
<dbReference type="SFLD" id="SFLDS00019">
    <property type="entry name" value="Glutathione_Transferase_(cytos"/>
    <property type="match status" value="1"/>
</dbReference>
<dbReference type="InterPro" id="IPR004045">
    <property type="entry name" value="Glutathione_S-Trfase_N"/>
</dbReference>
<sequence length="226" mass="25593">MPLIHKDNDPLFPEGHEAPYFKLFTSWTINGRKITLLLDLIGKDYIYRTFKDFKTETKEDWFVAINPNKQIPAIQDVNEAGEAFSLAESGAILQYIAYKYDTEHKASYPLDSPLHWEETQVLFYHASNLGPKQTKFNIARNTKDTEALPGLIKDLAAAYEFFEGKLSTNKAGFLVGDHISLADIIALPHAKAAAEALEFDSKFPNLTKWIKKLEAIPEVQKAFGRD</sequence>
<dbReference type="SUPFAM" id="SSF47616">
    <property type="entry name" value="GST C-terminal domain-like"/>
    <property type="match status" value="1"/>
</dbReference>
<dbReference type="Proteomes" id="UP000774326">
    <property type="component" value="Unassembled WGS sequence"/>
</dbReference>
<dbReference type="InterPro" id="IPR004046">
    <property type="entry name" value="GST_C"/>
</dbReference>
<dbReference type="PROSITE" id="PS50404">
    <property type="entry name" value="GST_NTER"/>
    <property type="match status" value="1"/>
</dbReference>
<evidence type="ECO:0000313" key="5">
    <source>
        <dbReference type="EMBL" id="KAH3682080.1"/>
    </source>
</evidence>
<evidence type="ECO:0000256" key="2">
    <source>
        <dbReference type="RuleBase" id="RU003494"/>
    </source>
</evidence>
<dbReference type="InterPro" id="IPR010987">
    <property type="entry name" value="Glutathione-S-Trfase_C-like"/>
</dbReference>
<feature type="domain" description="GST N-terminal" evidence="3">
    <location>
        <begin position="18"/>
        <end position="104"/>
    </location>
</feature>
<evidence type="ECO:0000256" key="1">
    <source>
        <dbReference type="ARBA" id="ARBA00007409"/>
    </source>
</evidence>
<evidence type="ECO:0000259" key="3">
    <source>
        <dbReference type="PROSITE" id="PS50404"/>
    </source>
</evidence>
<proteinExistence type="inferred from homology"/>
<dbReference type="Gene3D" id="1.20.1050.130">
    <property type="match status" value="1"/>
</dbReference>